<reference evidence="1" key="1">
    <citation type="submission" date="2021-01" db="EMBL/GenBank/DDBJ databases">
        <authorList>
            <person name="Corre E."/>
            <person name="Pelletier E."/>
            <person name="Niang G."/>
            <person name="Scheremetjew M."/>
            <person name="Finn R."/>
            <person name="Kale V."/>
            <person name="Holt S."/>
            <person name="Cochrane G."/>
            <person name="Meng A."/>
            <person name="Brown T."/>
            <person name="Cohen L."/>
        </authorList>
    </citation>
    <scope>NUCLEOTIDE SEQUENCE</scope>
    <source>
        <strain evidence="1">Pop2</strain>
    </source>
</reference>
<dbReference type="EMBL" id="HBGN01023708">
    <property type="protein sequence ID" value="CAD9338196.1"/>
    <property type="molecule type" value="Transcribed_RNA"/>
</dbReference>
<dbReference type="AlphaFoldDB" id="A0A7S1ZGW8"/>
<accession>A0A7S1ZGW8</accession>
<name>A0A7S1ZGW8_9STRA</name>
<evidence type="ECO:0000313" key="1">
    <source>
        <dbReference type="EMBL" id="CAD9338196.1"/>
    </source>
</evidence>
<sequence length="285" mass="31424">MAPSASSTVMIAAAAGSALLLTYASRKMLSSKSDPATADEELDGAPSEEEFITPDDVCKVFDTIFMQMQNAVAQLSQYIQQLQMAGKQIPEDQLQMMLKSEFESILVKVQAKVFEEADVDEDCLQEATWEFMAEPEKYPKVVKAVERFQRLYERISGQKVVGMRPGDAQIVNSKAQDLSPEKLLEAAKVFFDAITETMVEIVKKYKAEGKNLHDPAVVQGLQMQFASLADEIGEAALKKIDLTMADFQGAIEKHKSHPEVGQTLMMLQIKQQQTLIAAGLPAPMG</sequence>
<gene>
    <name evidence="1" type="ORF">DBRI1063_LOCUS15150</name>
</gene>
<organism evidence="1">
    <name type="scientific">Ditylum brightwellii</name>
    <dbReference type="NCBI Taxonomy" id="49249"/>
    <lineage>
        <taxon>Eukaryota</taxon>
        <taxon>Sar</taxon>
        <taxon>Stramenopiles</taxon>
        <taxon>Ochrophyta</taxon>
        <taxon>Bacillariophyta</taxon>
        <taxon>Mediophyceae</taxon>
        <taxon>Lithodesmiophycidae</taxon>
        <taxon>Lithodesmiales</taxon>
        <taxon>Lithodesmiaceae</taxon>
        <taxon>Ditylum</taxon>
    </lineage>
</organism>
<protein>
    <submittedName>
        <fullName evidence="1">Uncharacterized protein</fullName>
    </submittedName>
</protein>
<proteinExistence type="predicted"/>